<dbReference type="InterPro" id="IPR036188">
    <property type="entry name" value="FAD/NAD-bd_sf"/>
</dbReference>
<protein>
    <submittedName>
        <fullName evidence="4">FAD-dependent monooxygenase</fullName>
    </submittedName>
</protein>
<dbReference type="InterPro" id="IPR050641">
    <property type="entry name" value="RIFMO-like"/>
</dbReference>
<keyword evidence="4" id="KW-0503">Monooxygenase</keyword>
<name>A0A7G9RJB6_9BURK</name>
<dbReference type="PANTHER" id="PTHR43004:SF8">
    <property type="entry name" value="FAD-BINDING DOMAIN-CONTAINING PROTEIN-RELATED"/>
    <property type="match status" value="1"/>
</dbReference>
<keyword evidence="4" id="KW-0560">Oxidoreductase</keyword>
<dbReference type="GO" id="GO:0016709">
    <property type="term" value="F:oxidoreductase activity, acting on paired donors, with incorporation or reduction of molecular oxygen, NAD(P)H as one donor, and incorporation of one atom of oxygen"/>
    <property type="evidence" value="ECO:0007669"/>
    <property type="project" value="UniProtKB-ARBA"/>
</dbReference>
<feature type="domain" description="FAD-binding" evidence="3">
    <location>
        <begin position="6"/>
        <end position="375"/>
    </location>
</feature>
<evidence type="ECO:0000313" key="5">
    <source>
        <dbReference type="Proteomes" id="UP000515811"/>
    </source>
</evidence>
<evidence type="ECO:0000256" key="1">
    <source>
        <dbReference type="ARBA" id="ARBA00022630"/>
    </source>
</evidence>
<dbReference type="InterPro" id="IPR002938">
    <property type="entry name" value="FAD-bd"/>
</dbReference>
<dbReference type="Gene3D" id="3.40.30.120">
    <property type="match status" value="1"/>
</dbReference>
<evidence type="ECO:0000259" key="3">
    <source>
        <dbReference type="Pfam" id="PF01494"/>
    </source>
</evidence>
<dbReference type="Gene3D" id="3.30.9.10">
    <property type="entry name" value="D-Amino Acid Oxidase, subunit A, domain 2"/>
    <property type="match status" value="1"/>
</dbReference>
<dbReference type="GO" id="GO:0071949">
    <property type="term" value="F:FAD binding"/>
    <property type="evidence" value="ECO:0007669"/>
    <property type="project" value="InterPro"/>
</dbReference>
<proteinExistence type="predicted"/>
<sequence length="610" mass="66154">MKELNVPVLIVGGGGAGLTASMTLSSLGVRHLLVSAFPGTSILPKAHVLNQRSMEIFTEVGVAEAIYERSTPAENMRATGWYAGMAGDHEAYGRTLGHLEAWGAGYTDPDYIAASPCRTCNLPQIRLEPLLRAHAEKLNPGNVRFHHELTGLKQDAEGVVATILNKDTNETLQVRARYLLAADGGRTVGPIVGVSLTGQRDIIKMVSIHMTADLSPWLHDDDVLIRWLVNPSFGGSWASGVLVGMGPEHWGTKSEEWVFHMKYATDDPDAMKDENVLARMRATLGVKDLSAKVHKISTWMMEGVLADHFRKDSVFFLGDAAHRHPPTGGLGLNSAVHDAYNLCWKLSLVLAGKAGDGLLDTYEAERKPVDKANIDCSIGNAMNHFKIDQALNLSSDKSAEDNWAELMPLWDDSLPGSAEKKHALNAAIASQTMEFHHHNVEFGYRYHSTAVIDDGSPAYVPLDPVRLYEPSTRPGHPLPHAFVEMQGERVALSGLVASGQFLVIAGEQGGAWVEAARTLAQARGLPIKAFTLGLADSDYIDVRMAWLKNRAISARGVIVVRPDRYVAYRSLAEHADPEAELASVFDSILSVSSDEDGSLAVARAGSVELV</sequence>
<dbReference type="RefSeq" id="WP_187595964.1">
    <property type="nucleotide sequence ID" value="NZ_CP060714.1"/>
</dbReference>
<evidence type="ECO:0000313" key="4">
    <source>
        <dbReference type="EMBL" id="QNN55691.1"/>
    </source>
</evidence>
<dbReference type="PRINTS" id="PR00420">
    <property type="entry name" value="RNGMNOXGNASE"/>
</dbReference>
<reference evidence="4 5" key="1">
    <citation type="submission" date="2020-08" db="EMBL/GenBank/DDBJ databases">
        <title>Genome sequence of Diaphorobacter ruginosibacter DSM 27467T.</title>
        <authorList>
            <person name="Hyun D.-W."/>
            <person name="Bae J.-W."/>
        </authorList>
    </citation>
    <scope>NUCLEOTIDE SEQUENCE [LARGE SCALE GENOMIC DNA]</scope>
    <source>
        <strain evidence="4 5">DSM 27467</strain>
    </source>
</reference>
<organism evidence="4 5">
    <name type="scientific">Diaphorobacter ruginosibacter</name>
    <dbReference type="NCBI Taxonomy" id="1715720"/>
    <lineage>
        <taxon>Bacteria</taxon>
        <taxon>Pseudomonadati</taxon>
        <taxon>Pseudomonadota</taxon>
        <taxon>Betaproteobacteria</taxon>
        <taxon>Burkholderiales</taxon>
        <taxon>Comamonadaceae</taxon>
        <taxon>Diaphorobacter</taxon>
    </lineage>
</organism>
<dbReference type="Proteomes" id="UP000515811">
    <property type="component" value="Chromosome"/>
</dbReference>
<dbReference type="Gene3D" id="3.50.50.60">
    <property type="entry name" value="FAD/NAD(P)-binding domain"/>
    <property type="match status" value="1"/>
</dbReference>
<dbReference type="EMBL" id="CP060714">
    <property type="protein sequence ID" value="QNN55691.1"/>
    <property type="molecule type" value="Genomic_DNA"/>
</dbReference>
<keyword evidence="1" id="KW-0285">Flavoprotein</keyword>
<dbReference type="PANTHER" id="PTHR43004">
    <property type="entry name" value="TRK SYSTEM POTASSIUM UPTAKE PROTEIN"/>
    <property type="match status" value="1"/>
</dbReference>
<dbReference type="Pfam" id="PF01494">
    <property type="entry name" value="FAD_binding_3"/>
    <property type="match status" value="1"/>
</dbReference>
<evidence type="ECO:0000256" key="2">
    <source>
        <dbReference type="ARBA" id="ARBA00022827"/>
    </source>
</evidence>
<dbReference type="KEGG" id="drg:H9K76_13735"/>
<accession>A0A7G9RJB6</accession>
<dbReference type="Pfam" id="PF21274">
    <property type="entry name" value="Rng_hyd_C"/>
    <property type="match status" value="1"/>
</dbReference>
<dbReference type="SUPFAM" id="SSF51905">
    <property type="entry name" value="FAD/NAD(P)-binding domain"/>
    <property type="match status" value="1"/>
</dbReference>
<keyword evidence="2" id="KW-0274">FAD</keyword>
<gene>
    <name evidence="4" type="ORF">H9K76_13735</name>
</gene>
<keyword evidence="5" id="KW-1185">Reference proteome</keyword>
<dbReference type="AlphaFoldDB" id="A0A7G9RJB6"/>